<name>A0A218MLC3_9VIRU</name>
<sequence length="1197" mass="134532">MQPKNESMPEGYLDIPETKKPDLDFFSDDFDKINANMPDGYLSFDSKPYPQTFPKNKQIVDQENAEHYDDLNEDAVSLLKSEKQSYESIKNNQEINDAAIRFAQNHLGKDDISPEDALDLALEHFNKFDVNELTAINDFGYVSSLKADMENYAGVNEETYQDRVQQMNDYRLLFTAKNSLPYFFQEGGRGMTAVGDVLEGIAKAPSTWLGLLIPVLGKGAAVGGTQATKLGVSKILQQVGTRQVLGAVAIEATAGAAQDIAAQNAQIDAQLKDDYSYLQTGAVTAISGILPAALVPLSIKGQTVAYAERNTGDIFEVGKKTIEDRIKKADELATETMDKNKSITKDLEAKLKALDPIQVEKGEIKLKGIAKASGLDDDLRIGIKSEKYKQVMGALVEITKIAGKAPARMNEKTGKLEQERISETVARAIAKIKAKKGTSEEVIDKSFSKILKDYNLNYGDLSSIFVADASEAGRILQQRGQLSKEMNAFRESMEEALNFDYFKFSKEQKEEISKLSKKNVRDYFDNTLTGKGLQVAKELDSARLAFMTSQPATTVRNILGGVIRLPMDAVVRGIDTSLQKITGVERLTPNSDAWGVMGGFLNSAEAKAVQKMFKFEFAEQSDAVFRPLLDLADAAKKDIKLQKLAKLSRGVNYINTLSDNWFKRAALTGNLKRELNDLATELRKFSPEEYKKRFGKAFKQEDFELRGIIERGEFAKIFNETKEGRDAMQRAIENTLYFTYQRSPDNPLAKAFIQGVHSVPFFATSIAPFPRFMVNAMRFTYEHSPAFLMIDKRARMQFASLAGNKTARELTEGYEEISKGLLGTSFLMGATAFRMSEHAGGNWWDAKTEDGRTVDLRPLFPLAPYLYFGDLLARKLKGEPVTPESNSKLFRETVANVTGMQAFKTGFAAYSFEKMIQEFDEGDPERFHKLGVNLVANALETYTIPATVPQDAYNALFGDDNARTLKSSESKDLFSMFINQSTKRLPGNDYIYDFMEKVNPNYERPVPLTSPFKEGVIRRPDAIRRQLTGLLAREKATLVEEEFIRLKIPKNTLARYTTNPEFNNLNNYLAFRFISTPLHDYITSDEYKNLEATENLTLSQVQRIMLKDRIKTFKKERDRFVRDLDEGSRAKDVVSFFKFDRQPKYIQRVAKNTYHEMINPETGKPFGVPENDDMYNFTILHKLSLEAGGATIDPFGN</sequence>
<accession>A0A218MLC3</accession>
<dbReference type="EMBL" id="KY052813">
    <property type="protein sequence ID" value="ASF00086.1"/>
    <property type="molecule type" value="Genomic_DNA"/>
</dbReference>
<evidence type="ECO:0000313" key="1">
    <source>
        <dbReference type="EMBL" id="ASF00086.1"/>
    </source>
</evidence>
<proteinExistence type="predicted"/>
<protein>
    <submittedName>
        <fullName evidence="1">Uncharacterized protein</fullName>
    </submittedName>
</protein>
<reference evidence="1" key="2">
    <citation type="journal article" date="2017" name="Nat. Commun.">
        <title>Single-virus genomics reveals hidden cosmopolitan and abundant viruses.</title>
        <authorList>
            <person name="Martinez-Hernandez F."/>
            <person name="Fornas O."/>
            <person name="Lluesma Gomez M."/>
            <person name="Bolduc B."/>
            <person name="de la Cruz Pena M.J."/>
            <person name="Martinez J.M."/>
            <person name="Anton J."/>
            <person name="Gasol J.M."/>
            <person name="Rosselli R."/>
            <person name="Rodriguez-Valera F."/>
            <person name="Sullivan M.B."/>
            <person name="Acinas S.G."/>
            <person name="Martinez-Garcia M."/>
        </authorList>
    </citation>
    <scope>NUCLEOTIDE SEQUENCE</scope>
</reference>
<organism evidence="1">
    <name type="scientific">uncultured virus</name>
    <dbReference type="NCBI Taxonomy" id="340016"/>
    <lineage>
        <taxon>Viruses</taxon>
        <taxon>environmental samples</taxon>
    </lineage>
</organism>
<reference evidence="1" key="1">
    <citation type="submission" date="2016-10" db="EMBL/GenBank/DDBJ databases">
        <authorList>
            <person name="Varghese N."/>
        </authorList>
    </citation>
    <scope>NUCLEOTIDE SEQUENCE</scope>
</reference>